<dbReference type="PANTHER" id="PTHR30537:SF5">
    <property type="entry name" value="HTH-TYPE TRANSCRIPTIONAL ACTIVATOR TTDR-RELATED"/>
    <property type="match status" value="1"/>
</dbReference>
<dbReference type="SUPFAM" id="SSF53850">
    <property type="entry name" value="Periplasmic binding protein-like II"/>
    <property type="match status" value="1"/>
</dbReference>
<dbReference type="InterPro" id="IPR005119">
    <property type="entry name" value="LysR_subst-bd"/>
</dbReference>
<dbReference type="Pfam" id="PF00126">
    <property type="entry name" value="HTH_1"/>
    <property type="match status" value="1"/>
</dbReference>
<evidence type="ECO:0000256" key="1">
    <source>
        <dbReference type="ARBA" id="ARBA00009437"/>
    </source>
</evidence>
<evidence type="ECO:0000259" key="5">
    <source>
        <dbReference type="PROSITE" id="PS50931"/>
    </source>
</evidence>
<dbReference type="GO" id="GO:0003700">
    <property type="term" value="F:DNA-binding transcription factor activity"/>
    <property type="evidence" value="ECO:0007669"/>
    <property type="project" value="InterPro"/>
</dbReference>
<evidence type="ECO:0000256" key="3">
    <source>
        <dbReference type="ARBA" id="ARBA00023125"/>
    </source>
</evidence>
<dbReference type="PANTHER" id="PTHR30537">
    <property type="entry name" value="HTH-TYPE TRANSCRIPTIONAL REGULATOR"/>
    <property type="match status" value="1"/>
</dbReference>
<proteinExistence type="inferred from homology"/>
<gene>
    <name evidence="6" type="primary">pgrR_1</name>
    <name evidence="6" type="ORF">LMG29739_00036</name>
</gene>
<keyword evidence="4" id="KW-0804">Transcription</keyword>
<keyword evidence="2" id="KW-0805">Transcription regulation</keyword>
<dbReference type="Gene3D" id="1.10.10.10">
    <property type="entry name" value="Winged helix-like DNA-binding domain superfamily/Winged helix DNA-binding domain"/>
    <property type="match status" value="1"/>
</dbReference>
<dbReference type="CDD" id="cd08422">
    <property type="entry name" value="PBP2_CrgA_like"/>
    <property type="match status" value="1"/>
</dbReference>
<dbReference type="PROSITE" id="PS50931">
    <property type="entry name" value="HTH_LYSR"/>
    <property type="match status" value="1"/>
</dbReference>
<dbReference type="InterPro" id="IPR000847">
    <property type="entry name" value="LysR_HTH_N"/>
</dbReference>
<dbReference type="EMBL" id="CADIKF010000001">
    <property type="protein sequence ID" value="CAB3745830.1"/>
    <property type="molecule type" value="Genomic_DNA"/>
</dbReference>
<reference evidence="6 7" key="1">
    <citation type="submission" date="2020-04" db="EMBL/GenBank/DDBJ databases">
        <authorList>
            <person name="De Canck E."/>
        </authorList>
    </citation>
    <scope>NUCLEOTIDE SEQUENCE [LARGE SCALE GENOMIC DNA]</scope>
    <source>
        <strain evidence="6 7">LMG 29739</strain>
    </source>
</reference>
<dbReference type="SUPFAM" id="SSF46785">
    <property type="entry name" value="Winged helix' DNA-binding domain"/>
    <property type="match status" value="1"/>
</dbReference>
<dbReference type="Proteomes" id="UP000494329">
    <property type="component" value="Unassembled WGS sequence"/>
</dbReference>
<dbReference type="GO" id="GO:0003677">
    <property type="term" value="F:DNA binding"/>
    <property type="evidence" value="ECO:0007669"/>
    <property type="project" value="UniProtKB-KW"/>
</dbReference>
<sequence length="354" mass="39958">MSQTEVLIRLVGCGPNYVCASMSDYAPRRFVSGADDPFASSFATSYAGVVSFLAVADEGSFARAGDRLGIGRSSVSRNVQKLEAQLDTRLFLRTTRSTSLTREGELFYENCRPGVERIVHALDEMRELRHGPPRGQLRICSTAGFGRKIVAPLLRGFHAQYPEIALELVLNDRLADFTADRIDVSFRDGRMEDSEIVARQLIPMQMIVCASREYARIHGLPRDLDELAGHRCINFRMASGRIREWEFKAAGLLQRRVPVARHTFNDPDLILQSVLDAQGIAQLPAYQVRDLLRDGRLVNCLMQHAPDDGGHYICYLSRKHLPMRIRVFVDYMIEHTRRLDLDCMTALQTLSSVE</sequence>
<dbReference type="InterPro" id="IPR036390">
    <property type="entry name" value="WH_DNA-bd_sf"/>
</dbReference>
<evidence type="ECO:0000256" key="2">
    <source>
        <dbReference type="ARBA" id="ARBA00023015"/>
    </source>
</evidence>
<evidence type="ECO:0000256" key="4">
    <source>
        <dbReference type="ARBA" id="ARBA00023163"/>
    </source>
</evidence>
<evidence type="ECO:0000313" key="7">
    <source>
        <dbReference type="Proteomes" id="UP000494329"/>
    </source>
</evidence>
<keyword evidence="3" id="KW-0238">DNA-binding</keyword>
<organism evidence="6 7">
    <name type="scientific">Paraburkholderia solisilvae</name>
    <dbReference type="NCBI Taxonomy" id="624376"/>
    <lineage>
        <taxon>Bacteria</taxon>
        <taxon>Pseudomonadati</taxon>
        <taxon>Pseudomonadota</taxon>
        <taxon>Betaproteobacteria</taxon>
        <taxon>Burkholderiales</taxon>
        <taxon>Burkholderiaceae</taxon>
        <taxon>Paraburkholderia</taxon>
    </lineage>
</organism>
<dbReference type="Gene3D" id="3.40.190.290">
    <property type="match status" value="1"/>
</dbReference>
<accession>A0A6J5CUL8</accession>
<dbReference type="InterPro" id="IPR036388">
    <property type="entry name" value="WH-like_DNA-bd_sf"/>
</dbReference>
<dbReference type="InterPro" id="IPR058163">
    <property type="entry name" value="LysR-type_TF_proteobact-type"/>
</dbReference>
<keyword evidence="7" id="KW-1185">Reference proteome</keyword>
<feature type="domain" description="HTH lysR-type" evidence="5">
    <location>
        <begin position="52"/>
        <end position="101"/>
    </location>
</feature>
<dbReference type="AlphaFoldDB" id="A0A6J5CUL8"/>
<name>A0A6J5CUL8_9BURK</name>
<comment type="similarity">
    <text evidence="1">Belongs to the LysR transcriptional regulatory family.</text>
</comment>
<evidence type="ECO:0000313" key="6">
    <source>
        <dbReference type="EMBL" id="CAB3745830.1"/>
    </source>
</evidence>
<dbReference type="FunFam" id="1.10.10.10:FF:000001">
    <property type="entry name" value="LysR family transcriptional regulator"/>
    <property type="match status" value="1"/>
</dbReference>
<protein>
    <submittedName>
        <fullName evidence="6">HTH-type transcriptional regulator PgrR</fullName>
    </submittedName>
</protein>
<dbReference type="Pfam" id="PF03466">
    <property type="entry name" value="LysR_substrate"/>
    <property type="match status" value="1"/>
</dbReference>